<keyword evidence="1" id="KW-0472">Membrane</keyword>
<sequence>MKKAWIQTAALFAGTFAYQTMALAQSSGGLGEVLTNVRNDTLGPAGDFLGAASFIIGVVFAMLAINKLVQHNRNPHDTSSRPATAIWFGVAAALFIAVPEFLGMGVTTFFGSGADTTSVDGTLRSIN</sequence>
<keyword evidence="1" id="KW-0812">Transmembrane</keyword>
<dbReference type="EMBL" id="DUMN01000404">
    <property type="protein sequence ID" value="HHV68821.1"/>
    <property type="molecule type" value="Genomic_DNA"/>
</dbReference>
<dbReference type="Proteomes" id="UP000551563">
    <property type="component" value="Unassembled WGS sequence"/>
</dbReference>
<comment type="caution">
    <text evidence="2">The sequence shown here is derived from an EMBL/GenBank/DDBJ whole genome shotgun (WGS) entry which is preliminary data.</text>
</comment>
<evidence type="ECO:0000256" key="1">
    <source>
        <dbReference type="SAM" id="Phobius"/>
    </source>
</evidence>
<name>A0A7V6PD94_9HYPH</name>
<feature type="transmembrane region" description="Helical" evidence="1">
    <location>
        <begin position="86"/>
        <end position="110"/>
    </location>
</feature>
<keyword evidence="1" id="KW-1133">Transmembrane helix</keyword>
<feature type="transmembrane region" description="Helical" evidence="1">
    <location>
        <begin position="48"/>
        <end position="65"/>
    </location>
</feature>
<gene>
    <name evidence="2" type="ORF">GXX48_14405</name>
</gene>
<protein>
    <submittedName>
        <fullName evidence="2">Uncharacterized protein</fullName>
    </submittedName>
</protein>
<dbReference type="AlphaFoldDB" id="A0A7V6PD94"/>
<accession>A0A7V6PD94</accession>
<reference evidence="2 3" key="1">
    <citation type="journal article" date="2020" name="Biotechnol. Biofuels">
        <title>New insights from the biogas microbiome by comprehensive genome-resolved metagenomics of nearly 1600 species originating from multiple anaerobic digesters.</title>
        <authorList>
            <person name="Campanaro S."/>
            <person name="Treu L."/>
            <person name="Rodriguez-R L.M."/>
            <person name="Kovalovszki A."/>
            <person name="Ziels R.M."/>
            <person name="Maus I."/>
            <person name="Zhu X."/>
            <person name="Kougias P.G."/>
            <person name="Basile A."/>
            <person name="Luo G."/>
            <person name="Schluter A."/>
            <person name="Konstantinidis K.T."/>
            <person name="Angelidaki I."/>
        </authorList>
    </citation>
    <scope>NUCLEOTIDE SEQUENCE [LARGE SCALE GENOMIC DNA]</scope>
    <source>
        <strain evidence="2">AS04akNAM_66</strain>
    </source>
</reference>
<evidence type="ECO:0000313" key="2">
    <source>
        <dbReference type="EMBL" id="HHV68821.1"/>
    </source>
</evidence>
<evidence type="ECO:0000313" key="3">
    <source>
        <dbReference type="Proteomes" id="UP000551563"/>
    </source>
</evidence>
<proteinExistence type="predicted"/>
<organism evidence="2 3">
    <name type="scientific">Brucella intermedia</name>
    <dbReference type="NCBI Taxonomy" id="94625"/>
    <lineage>
        <taxon>Bacteria</taxon>
        <taxon>Pseudomonadati</taxon>
        <taxon>Pseudomonadota</taxon>
        <taxon>Alphaproteobacteria</taxon>
        <taxon>Hyphomicrobiales</taxon>
        <taxon>Brucellaceae</taxon>
        <taxon>Brucella/Ochrobactrum group</taxon>
        <taxon>Brucella</taxon>
    </lineage>
</organism>